<evidence type="ECO:0000313" key="3">
    <source>
        <dbReference type="Proteomes" id="UP000321933"/>
    </source>
</evidence>
<dbReference type="AlphaFoldDB" id="A0A5C8ZXS6"/>
<organism evidence="2 3">
    <name type="scientific">Parahaliea aestuarii</name>
    <dbReference type="NCBI Taxonomy" id="1852021"/>
    <lineage>
        <taxon>Bacteria</taxon>
        <taxon>Pseudomonadati</taxon>
        <taxon>Pseudomonadota</taxon>
        <taxon>Gammaproteobacteria</taxon>
        <taxon>Cellvibrionales</taxon>
        <taxon>Halieaceae</taxon>
        <taxon>Parahaliea</taxon>
    </lineage>
</organism>
<comment type="caution">
    <text evidence="2">The sequence shown here is derived from an EMBL/GenBank/DDBJ whole genome shotgun (WGS) entry which is preliminary data.</text>
</comment>
<accession>A0A5C8ZXS6</accession>
<proteinExistence type="predicted"/>
<protein>
    <recommendedName>
        <fullName evidence="4">Lipoprotein</fullName>
    </recommendedName>
</protein>
<feature type="signal peptide" evidence="1">
    <location>
        <begin position="1"/>
        <end position="22"/>
    </location>
</feature>
<name>A0A5C8ZXS6_9GAMM</name>
<dbReference type="OrthoDB" id="5730956at2"/>
<dbReference type="RefSeq" id="WP_148063291.1">
    <property type="nucleotide sequence ID" value="NZ_VRYZ01000002.1"/>
</dbReference>
<evidence type="ECO:0008006" key="4">
    <source>
        <dbReference type="Google" id="ProtNLM"/>
    </source>
</evidence>
<evidence type="ECO:0000313" key="2">
    <source>
        <dbReference type="EMBL" id="TXS93355.1"/>
    </source>
</evidence>
<sequence length="262" mass="29313">MRLYTTAARLGGALLLAAGLWACSGTPSYNPTTFQPEMDAPESFKAVKTVIIPHVNLGPPSRNYLEDVAPRIDGMVTTYLKKNGYKVLPQRDFRQHWNTAVRAYGDPVDPTTGKVNMKSFVQIMNSVRDELRKTTDLDAFVFTDIVEFEVPFNGGLKHLARWDGVTRRPSLQGPGDGVSADFDWNKNAAVASLQVSIYDIDLKRLFASRGGLDATDAIDTRSASGRYVRRRSVLENEEYLTEGIKLAFHPFIRWEDWPGNPD</sequence>
<evidence type="ECO:0000256" key="1">
    <source>
        <dbReference type="SAM" id="SignalP"/>
    </source>
</evidence>
<keyword evidence="3" id="KW-1185">Reference proteome</keyword>
<dbReference type="EMBL" id="VRYZ01000002">
    <property type="protein sequence ID" value="TXS93355.1"/>
    <property type="molecule type" value="Genomic_DNA"/>
</dbReference>
<gene>
    <name evidence="2" type="ORF">FVW59_05835</name>
</gene>
<keyword evidence="1" id="KW-0732">Signal</keyword>
<reference evidence="2 3" key="1">
    <citation type="submission" date="2019-08" db="EMBL/GenBank/DDBJ databases">
        <title>Parahaliea maris sp. nov., isolated from the surface seawater.</title>
        <authorList>
            <person name="Liu Y."/>
        </authorList>
    </citation>
    <scope>NUCLEOTIDE SEQUENCE [LARGE SCALE GENOMIC DNA]</scope>
    <source>
        <strain evidence="2 3">S2-26</strain>
    </source>
</reference>
<feature type="chain" id="PRO_5022659104" description="Lipoprotein" evidence="1">
    <location>
        <begin position="23"/>
        <end position="262"/>
    </location>
</feature>
<dbReference type="Proteomes" id="UP000321933">
    <property type="component" value="Unassembled WGS sequence"/>
</dbReference>